<protein>
    <recommendedName>
        <fullName evidence="1">R3H domain-containing protein</fullName>
    </recommendedName>
</protein>
<organism evidence="2 3">
    <name type="scientific">Candidatus Campbellbacteria bacterium CG22_combo_CG10-13_8_21_14_all_43_18</name>
    <dbReference type="NCBI Taxonomy" id="1974530"/>
    <lineage>
        <taxon>Bacteria</taxon>
        <taxon>Candidatus Campbelliibacteriota</taxon>
    </lineage>
</organism>
<dbReference type="AlphaFoldDB" id="A0A2H0DVZ5"/>
<dbReference type="InterPro" id="IPR036867">
    <property type="entry name" value="R3H_dom_sf"/>
</dbReference>
<evidence type="ECO:0000313" key="2">
    <source>
        <dbReference type="EMBL" id="PIP86353.1"/>
    </source>
</evidence>
<dbReference type="Gene3D" id="3.30.1370.50">
    <property type="entry name" value="R3H-like domain"/>
    <property type="match status" value="1"/>
</dbReference>
<dbReference type="InterPro" id="IPR001374">
    <property type="entry name" value="R3H_dom"/>
</dbReference>
<evidence type="ECO:0000313" key="3">
    <source>
        <dbReference type="Proteomes" id="UP000231276"/>
    </source>
</evidence>
<dbReference type="PANTHER" id="PTHR35800">
    <property type="entry name" value="PROTEIN JAG"/>
    <property type="match status" value="1"/>
</dbReference>
<reference evidence="2 3" key="1">
    <citation type="submission" date="2017-09" db="EMBL/GenBank/DDBJ databases">
        <title>Depth-based differentiation of microbial function through sediment-hosted aquifers and enrichment of novel symbionts in the deep terrestrial subsurface.</title>
        <authorList>
            <person name="Probst A.J."/>
            <person name="Ladd B."/>
            <person name="Jarett J.K."/>
            <person name="Geller-Mcgrath D.E."/>
            <person name="Sieber C.M."/>
            <person name="Emerson J.B."/>
            <person name="Anantharaman K."/>
            <person name="Thomas B.C."/>
            <person name="Malmstrom R."/>
            <person name="Stieglmeier M."/>
            <person name="Klingl A."/>
            <person name="Woyke T."/>
            <person name="Ryan C.M."/>
            <person name="Banfield J.F."/>
        </authorList>
    </citation>
    <scope>NUCLEOTIDE SEQUENCE [LARGE SCALE GENOMIC DNA]</scope>
    <source>
        <strain evidence="2">CG22_combo_CG10-13_8_21_14_all_43_18</strain>
    </source>
</reference>
<dbReference type="InterPro" id="IPR039247">
    <property type="entry name" value="KhpB"/>
</dbReference>
<dbReference type="Pfam" id="PF01424">
    <property type="entry name" value="R3H"/>
    <property type="match status" value="1"/>
</dbReference>
<dbReference type="GO" id="GO:0003723">
    <property type="term" value="F:RNA binding"/>
    <property type="evidence" value="ECO:0007669"/>
    <property type="project" value="InterPro"/>
</dbReference>
<name>A0A2H0DVZ5_9BACT</name>
<comment type="caution">
    <text evidence="2">The sequence shown here is derived from an EMBL/GenBank/DDBJ whole genome shotgun (WGS) entry which is preliminary data.</text>
</comment>
<dbReference type="SUPFAM" id="SSF82708">
    <property type="entry name" value="R3H domain"/>
    <property type="match status" value="1"/>
</dbReference>
<feature type="domain" description="R3H" evidence="1">
    <location>
        <begin position="84"/>
        <end position="150"/>
    </location>
</feature>
<dbReference type="SMART" id="SM00393">
    <property type="entry name" value="R3H"/>
    <property type="match status" value="1"/>
</dbReference>
<dbReference type="PANTHER" id="PTHR35800:SF1">
    <property type="entry name" value="RNA-BINDING PROTEIN KHPB"/>
    <property type="match status" value="1"/>
</dbReference>
<dbReference type="Proteomes" id="UP000231276">
    <property type="component" value="Unassembled WGS sequence"/>
</dbReference>
<dbReference type="InterPro" id="IPR015946">
    <property type="entry name" value="KH_dom-like_a/b"/>
</dbReference>
<sequence length="153" mass="17704">MDKTDKIKEFLKKLGVEFESVEKKDSHLNDTPRYVIITPEAALLIGNKGETLLSLSHLLKKILSGDEEKEGRENYFIDIGDYQNNRIKDIKNKAVILGERARFFKKDVEMNPMTSYERMIVHSTFADFSDLKTESVGFGPSRRVIIRFQEFPD</sequence>
<gene>
    <name evidence="2" type="ORF">COW82_02540</name>
</gene>
<accession>A0A2H0DVZ5</accession>
<dbReference type="EMBL" id="PCTS01000034">
    <property type="protein sequence ID" value="PIP86353.1"/>
    <property type="molecule type" value="Genomic_DNA"/>
</dbReference>
<proteinExistence type="predicted"/>
<evidence type="ECO:0000259" key="1">
    <source>
        <dbReference type="PROSITE" id="PS51061"/>
    </source>
</evidence>
<dbReference type="PROSITE" id="PS51061">
    <property type="entry name" value="R3H"/>
    <property type="match status" value="1"/>
</dbReference>
<dbReference type="Gene3D" id="3.30.300.20">
    <property type="match status" value="1"/>
</dbReference>